<dbReference type="STRING" id="1637975.AN957_14185"/>
<evidence type="ECO:0000259" key="1">
    <source>
        <dbReference type="Pfam" id="PF13468"/>
    </source>
</evidence>
<proteinExistence type="predicted"/>
<dbReference type="AlphaFoldDB" id="A0A0Q3SIU5"/>
<gene>
    <name evidence="2" type="ORF">AN957_14185</name>
</gene>
<feature type="domain" description="Glyoxalase-like" evidence="1">
    <location>
        <begin position="5"/>
        <end position="192"/>
    </location>
</feature>
<reference evidence="2 3" key="1">
    <citation type="submission" date="2015-09" db="EMBL/GenBank/DDBJ databases">
        <title>Genome sequencing project for genomic taxonomy and phylogenomics of Bacillus-like bacteria.</title>
        <authorList>
            <person name="Liu B."/>
            <person name="Wang J."/>
            <person name="Zhu Y."/>
            <person name="Liu G."/>
            <person name="Chen Q."/>
            <person name="Chen Z."/>
            <person name="Lan J."/>
            <person name="Che J."/>
            <person name="Ge C."/>
            <person name="Shi H."/>
            <person name="Pan Z."/>
            <person name="Liu X."/>
        </authorList>
    </citation>
    <scope>NUCLEOTIDE SEQUENCE [LARGE SCALE GENOMIC DNA]</scope>
    <source>
        <strain evidence="2 3">FJAT-18043</strain>
    </source>
</reference>
<dbReference type="Gene3D" id="3.10.180.10">
    <property type="entry name" value="2,3-Dihydroxybiphenyl 1,2-Dioxygenase, domain 1"/>
    <property type="match status" value="2"/>
</dbReference>
<dbReference type="Proteomes" id="UP000050996">
    <property type="component" value="Unassembled WGS sequence"/>
</dbReference>
<dbReference type="EMBL" id="LJIX01000006">
    <property type="protein sequence ID" value="KQL19596.1"/>
    <property type="molecule type" value="Genomic_DNA"/>
</dbReference>
<keyword evidence="3" id="KW-1185">Reference proteome</keyword>
<dbReference type="RefSeq" id="WP_053476133.1">
    <property type="nucleotide sequence ID" value="NZ_CP085712.1"/>
</dbReference>
<name>A0A0Q3SIU5_9BACI</name>
<dbReference type="SUPFAM" id="SSF54593">
    <property type="entry name" value="Glyoxalase/Bleomycin resistance protein/Dihydroxybiphenyl dioxygenase"/>
    <property type="match status" value="2"/>
</dbReference>
<sequence length="265" mass="30639">MNLALDHIVHFIKEHPNVAVEKWKMRGFHAVMGGSHEKWGTYNSLLYVGEAYIEYLTIENTEIASKSANPLILQLVRDLTNGEGFGQICFRTNNMVDLKEQIENKGYQTYPIFNGSRKRQDGSIIRWKMLFIKDSSSLPYPFFIEWEQEDSARMKDLKDLGYLDESLTKHSIHFIQVAVNDCESAARDWANIFDCTLPDIHMDEHSSVKKAVLKGETFEIHFCQPHSEDSPIHNILCKRGERPFEIHFDPVLDTKSFTLFGSQYS</sequence>
<protein>
    <recommendedName>
        <fullName evidence="1">Glyoxalase-like domain-containing protein</fullName>
    </recommendedName>
</protein>
<dbReference type="PATRIC" id="fig|1637975.4.peg.2703"/>
<dbReference type="InterPro" id="IPR029068">
    <property type="entry name" value="Glyas_Bleomycin-R_OHBP_Dase"/>
</dbReference>
<dbReference type="PANTHER" id="PTHR40265">
    <property type="entry name" value="BLL2707 PROTEIN"/>
    <property type="match status" value="1"/>
</dbReference>
<evidence type="ECO:0000313" key="2">
    <source>
        <dbReference type="EMBL" id="KQL19596.1"/>
    </source>
</evidence>
<evidence type="ECO:0000313" key="3">
    <source>
        <dbReference type="Proteomes" id="UP000050996"/>
    </source>
</evidence>
<dbReference type="InterPro" id="IPR025870">
    <property type="entry name" value="Glyoxalase-like_dom"/>
</dbReference>
<dbReference type="Pfam" id="PF13468">
    <property type="entry name" value="Glyoxalase_3"/>
    <property type="match status" value="1"/>
</dbReference>
<dbReference type="PANTHER" id="PTHR40265:SF1">
    <property type="entry name" value="GLYOXALASE-LIKE DOMAIN-CONTAINING PROTEIN"/>
    <property type="match status" value="1"/>
</dbReference>
<accession>A0A0Q3SIU5</accession>
<organism evidence="2 3">
    <name type="scientific">Cytobacillus solani</name>
    <dbReference type="NCBI Taxonomy" id="1637975"/>
    <lineage>
        <taxon>Bacteria</taxon>
        <taxon>Bacillati</taxon>
        <taxon>Bacillota</taxon>
        <taxon>Bacilli</taxon>
        <taxon>Bacillales</taxon>
        <taxon>Bacillaceae</taxon>
        <taxon>Cytobacillus</taxon>
    </lineage>
</organism>
<comment type="caution">
    <text evidence="2">The sequence shown here is derived from an EMBL/GenBank/DDBJ whole genome shotgun (WGS) entry which is preliminary data.</text>
</comment>